<organism evidence="1">
    <name type="scientific">viral metagenome</name>
    <dbReference type="NCBI Taxonomy" id="1070528"/>
    <lineage>
        <taxon>unclassified sequences</taxon>
        <taxon>metagenomes</taxon>
        <taxon>organismal metagenomes</taxon>
    </lineage>
</organism>
<proteinExistence type="predicted"/>
<evidence type="ECO:0000313" key="1">
    <source>
        <dbReference type="EMBL" id="QHT19350.1"/>
    </source>
</evidence>
<protein>
    <submittedName>
        <fullName evidence="1">Uncharacterized protein</fullName>
    </submittedName>
</protein>
<dbReference type="AlphaFoldDB" id="A0A6C0DSL6"/>
<accession>A0A6C0DSL6</accession>
<name>A0A6C0DSL6_9ZZZZ</name>
<dbReference type="EMBL" id="MN739665">
    <property type="protein sequence ID" value="QHT19350.1"/>
    <property type="molecule type" value="Genomic_DNA"/>
</dbReference>
<reference evidence="1" key="1">
    <citation type="journal article" date="2020" name="Nature">
        <title>Giant virus diversity and host interactions through global metagenomics.</title>
        <authorList>
            <person name="Schulz F."/>
            <person name="Roux S."/>
            <person name="Paez-Espino D."/>
            <person name="Jungbluth S."/>
            <person name="Walsh D.A."/>
            <person name="Denef V.J."/>
            <person name="McMahon K.D."/>
            <person name="Konstantinidis K.T."/>
            <person name="Eloe-Fadrosh E.A."/>
            <person name="Kyrpides N.C."/>
            <person name="Woyke T."/>
        </authorList>
    </citation>
    <scope>NUCLEOTIDE SEQUENCE</scope>
    <source>
        <strain evidence="1">GVMAG-M-3300023174-57</strain>
    </source>
</reference>
<sequence length="130" mass="14741">MSTVEEFAASLFSTDPKPKGSLNLDIDVNEPSEFFEVLLLIMTCGMKKWYGDRINIADIDLEHVALLQRYFISFGIQIHLDRIDEPTVYMIDNQSYVQETELSKMTFSVAANGGLFTVRFSFAPGVDARF</sequence>